<comment type="similarity">
    <text evidence="1 5">Belongs to the NOP53 family.</text>
</comment>
<evidence type="ECO:0000256" key="1">
    <source>
        <dbReference type="ARBA" id="ARBA00008838"/>
    </source>
</evidence>
<keyword evidence="3 5" id="KW-0690">Ribosome biogenesis</keyword>
<dbReference type="GeneID" id="100905162"/>
<keyword evidence="4 5" id="KW-0539">Nucleus</keyword>
<dbReference type="PANTHER" id="PTHR14211">
    <property type="entry name" value="GLIOMA SUPPRESSOR CANDIDATE REGION GENE 2"/>
    <property type="match status" value="1"/>
</dbReference>
<name>A0AAJ6QJY5_9ACAR</name>
<organism evidence="7 8">
    <name type="scientific">Galendromus occidentalis</name>
    <name type="common">western predatory mite</name>
    <dbReference type="NCBI Taxonomy" id="34638"/>
    <lineage>
        <taxon>Eukaryota</taxon>
        <taxon>Metazoa</taxon>
        <taxon>Ecdysozoa</taxon>
        <taxon>Arthropoda</taxon>
        <taxon>Chelicerata</taxon>
        <taxon>Arachnida</taxon>
        <taxon>Acari</taxon>
        <taxon>Parasitiformes</taxon>
        <taxon>Mesostigmata</taxon>
        <taxon>Gamasina</taxon>
        <taxon>Phytoseioidea</taxon>
        <taxon>Phytoseiidae</taxon>
        <taxon>Typhlodrominae</taxon>
        <taxon>Galendromus</taxon>
    </lineage>
</organism>
<dbReference type="Proteomes" id="UP000694867">
    <property type="component" value="Unplaced"/>
</dbReference>
<evidence type="ECO:0000256" key="6">
    <source>
        <dbReference type="SAM" id="MobiDB-lite"/>
    </source>
</evidence>
<dbReference type="GO" id="GO:0008097">
    <property type="term" value="F:5S rRNA binding"/>
    <property type="evidence" value="ECO:0007669"/>
    <property type="project" value="TreeGrafter"/>
</dbReference>
<dbReference type="GO" id="GO:0005730">
    <property type="term" value="C:nucleolus"/>
    <property type="evidence" value="ECO:0007669"/>
    <property type="project" value="UniProtKB-SubCell"/>
</dbReference>
<dbReference type="InterPro" id="IPR011687">
    <property type="entry name" value="Nop53/GLTSCR2"/>
</dbReference>
<reference evidence="8" key="1">
    <citation type="submission" date="2025-08" db="UniProtKB">
        <authorList>
            <consortium name="RefSeq"/>
        </authorList>
    </citation>
    <scope>IDENTIFICATION</scope>
</reference>
<feature type="compositionally biased region" description="Basic and acidic residues" evidence="6">
    <location>
        <begin position="113"/>
        <end position="155"/>
    </location>
</feature>
<evidence type="ECO:0000256" key="5">
    <source>
        <dbReference type="PIRNR" id="PIRNR017302"/>
    </source>
</evidence>
<proteinExistence type="inferred from homology"/>
<keyword evidence="7" id="KW-1185">Reference proteome</keyword>
<protein>
    <recommendedName>
        <fullName evidence="2 5">Ribosome biogenesis protein NOP53</fullName>
    </recommendedName>
</protein>
<dbReference type="AlphaFoldDB" id="A0AAJ6QJY5"/>
<dbReference type="RefSeq" id="XP_003737326.1">
    <property type="nucleotide sequence ID" value="XM_003737278.1"/>
</dbReference>
<evidence type="ECO:0000313" key="7">
    <source>
        <dbReference type="Proteomes" id="UP000694867"/>
    </source>
</evidence>
<evidence type="ECO:0000256" key="2">
    <source>
        <dbReference type="ARBA" id="ARBA00018339"/>
    </source>
</evidence>
<evidence type="ECO:0000256" key="3">
    <source>
        <dbReference type="ARBA" id="ARBA00022517"/>
    </source>
</evidence>
<dbReference type="GO" id="GO:0005654">
    <property type="term" value="C:nucleoplasm"/>
    <property type="evidence" value="ECO:0007669"/>
    <property type="project" value="UniProtKB-SubCell"/>
</dbReference>
<comment type="subcellular location">
    <subcellularLocation>
        <location evidence="5">Nucleus</location>
        <location evidence="5">Nucleolus</location>
    </subcellularLocation>
    <subcellularLocation>
        <location evidence="5">Nucleus</location>
        <location evidence="5">Nucleoplasm</location>
    </subcellularLocation>
</comment>
<feature type="region of interest" description="Disordered" evidence="6">
    <location>
        <begin position="108"/>
        <end position="157"/>
    </location>
</feature>
<gene>
    <name evidence="8" type="primary">LOC100905162</name>
</gene>
<sequence length="484" mass="56037">MELRSDSVATAKEPAEPRKKKIRESKNRKKYWKKADIEDVEAFLEEKRFDERVGGDVSLRSDVEIYMLDKSADAIAERKFQKKRSDILKEPLKCTEVLRQRSKVPVPLRTCRGKPEDAKKSRVHLERERKTIQKRVEQSEKTLNERKSVRDERASRNNCRTLNSETQIYDIWHAPGSTRELEGTAARHRVDVLQEPADADFLADDQLAYFARVTRASRPKVPSLRYRKPSVLPAVEVAEPGASYKPTFEDHQALLSKANEVEVGKLKKEEHLERVLLSLFPTKERAKAIRVQNEVDEAAGILYSDDDTEDPSGDLADALITGNPPVRAENRKTRLQRNRQKAHREREALTAQRKSEKKIDSQFGRIGVYKKEIKKSNQATQLKVLRKKQKQIEAQSQPKKLGRQKFSAPDIEIKLTEELVPTLRQLKPEGSLMVDRMRSLEKRNLIEPRRKTIRKKKWTKTVYKRHYKKGNEDILTNPAADRLS</sequence>
<feature type="compositionally biased region" description="Basic residues" evidence="6">
    <location>
        <begin position="18"/>
        <end position="30"/>
    </location>
</feature>
<accession>A0AAJ6QJY5</accession>
<evidence type="ECO:0000313" key="8">
    <source>
        <dbReference type="RefSeq" id="XP_003737326.1"/>
    </source>
</evidence>
<dbReference type="GO" id="GO:0006364">
    <property type="term" value="P:rRNA processing"/>
    <property type="evidence" value="ECO:0007669"/>
    <property type="project" value="TreeGrafter"/>
</dbReference>
<dbReference type="KEGG" id="goe:100905162"/>
<dbReference type="PANTHER" id="PTHR14211:SF7">
    <property type="entry name" value="RIBOSOME BIOGENESIS PROTEIN NOP53"/>
    <property type="match status" value="1"/>
</dbReference>
<dbReference type="GO" id="GO:0000027">
    <property type="term" value="P:ribosomal large subunit assembly"/>
    <property type="evidence" value="ECO:0007669"/>
    <property type="project" value="UniProtKB-UniRule"/>
</dbReference>
<dbReference type="PIRSF" id="PIRSF017302">
    <property type="entry name" value="Gltscr2"/>
    <property type="match status" value="1"/>
</dbReference>
<comment type="function">
    <text evidence="5">May play a role in ribosome biogenesis.</text>
</comment>
<feature type="region of interest" description="Disordered" evidence="6">
    <location>
        <begin position="1"/>
        <end position="30"/>
    </location>
</feature>
<dbReference type="Pfam" id="PF07767">
    <property type="entry name" value="Nop53"/>
    <property type="match status" value="1"/>
</dbReference>
<evidence type="ECO:0000256" key="4">
    <source>
        <dbReference type="ARBA" id="ARBA00023242"/>
    </source>
</evidence>